<dbReference type="EC" id="4.2.1.118" evidence="1"/>
<dbReference type="InterPro" id="IPR029068">
    <property type="entry name" value="Glyas_Bleomycin-R_OHBP_Dase"/>
</dbReference>
<comment type="pathway">
    <text evidence="1">Aromatic compound metabolism; 3,4-dihydroxybenzoate biosynthesis.</text>
</comment>
<gene>
    <name evidence="3" type="ORF">CYR32_10855</name>
</gene>
<feature type="binding site" evidence="1">
    <location>
        <position position="134"/>
    </location>
    <ligand>
        <name>a divalent metal cation</name>
        <dbReference type="ChEBI" id="CHEBI:60240"/>
        <note>catalytic</note>
    </ligand>
</feature>
<comment type="function">
    <text evidence="1">Catalyzes the conversion of 3-dehydroshikimate to protocatechuate (3,4-dihydroxybenzoate), a common intermediate of quinate and shikimate degradation pathways.</text>
</comment>
<dbReference type="Proteomes" id="UP000234503">
    <property type="component" value="Unassembled WGS sequence"/>
</dbReference>
<dbReference type="Pfam" id="PF01261">
    <property type="entry name" value="AP_endonuc_2"/>
    <property type="match status" value="1"/>
</dbReference>
<keyword evidence="3" id="KW-0560">Oxidoreductase</keyword>
<dbReference type="RefSeq" id="WP_101824418.1">
    <property type="nucleotide sequence ID" value="NZ_PJZH01000009.1"/>
</dbReference>
<evidence type="ECO:0000313" key="3">
    <source>
        <dbReference type="EMBL" id="PLR35161.1"/>
    </source>
</evidence>
<keyword evidence="1" id="KW-0479">Metal-binding</keyword>
<evidence type="ECO:0000256" key="1">
    <source>
        <dbReference type="HAMAP-Rule" id="MF_02238"/>
    </source>
</evidence>
<comment type="caution">
    <text evidence="3">The sequence shown here is derived from an EMBL/GenBank/DDBJ whole genome shotgun (WGS) entry which is preliminary data.</text>
</comment>
<sequence>MQRSIATVSVSGSLPEKLTAIAAAGFDGVEIFENDLLCYPGSPAEIRQRCDDLGLAITLFQPFRNFEGNPRDQLETHLARARLKFGLMEQLGCDTLLVCSHVSPQSSAERDVQIADLARLAALAEQHGMRVGYEALAWGAHVNHYRQAWDRVREVDSPAMGIVLDSFHVLALGDTLDGLDAIPLEKITFLQLADAPMMQMNTLEWSRHFRCFPGQGELPLVKFATQLTQKGYRGPWSLEIFNDTFRAEPATPTAQDGYRSLLYLEEQTRQALAQANAPDIPEGLFASAALPHYHGVDFIEFSAGADDAPLLDAGLQQLGLAHRGDHRTKAVSLYQNGAVNLIVNREPDSAAAAYHERHGLSMCALALKVGGAPRLLQRAQAFGYAIYPPQAGPNERPIPAVCLPDGGLIYLIEQGGQAGWSQDFHLYDAPPPSDSWQGIDHLAIAIPEGMRQNWVMFLRSVLGFELESMQEMNDPFGIVRSQLAHSPENRVRLPLNISQSRETLIARAVQRYHGAGLQHAAFATRDIFSAVRAARERGMGLLPVPENYYQDLAARFGLEQAFLDELAAHHLLYDRDGQGGELLHAYTQPVADGRFFFELLERRGGYAGYGEANAGVRLTMQQQP</sequence>
<evidence type="ECO:0000259" key="2">
    <source>
        <dbReference type="PROSITE" id="PS51819"/>
    </source>
</evidence>
<keyword evidence="3" id="KW-0223">Dioxygenase</keyword>
<dbReference type="PANTHER" id="PTHR12110">
    <property type="entry name" value="HYDROXYPYRUVATE ISOMERASE"/>
    <property type="match status" value="1"/>
</dbReference>
<dbReference type="EMBL" id="PJZH01000009">
    <property type="protein sequence ID" value="PLR35161.1"/>
    <property type="molecule type" value="Genomic_DNA"/>
</dbReference>
<dbReference type="SUPFAM" id="SSF54593">
    <property type="entry name" value="Glyoxalase/Bleomycin resistance protein/Dihydroxybiphenyl dioxygenase"/>
    <property type="match status" value="1"/>
</dbReference>
<dbReference type="InterPro" id="IPR013022">
    <property type="entry name" value="Xyl_isomerase-like_TIM-brl"/>
</dbReference>
<dbReference type="PANTHER" id="PTHR12110:SF21">
    <property type="entry name" value="XYLOSE ISOMERASE-LIKE TIM BARREL DOMAIN-CONTAINING PROTEIN"/>
    <property type="match status" value="1"/>
</dbReference>
<dbReference type="PROSITE" id="PS51819">
    <property type="entry name" value="VOC"/>
    <property type="match status" value="2"/>
</dbReference>
<organism evidence="3 4">
    <name type="scientific">Chimaeribacter coloradensis</name>
    <dbReference type="NCBI Taxonomy" id="2060068"/>
    <lineage>
        <taxon>Bacteria</taxon>
        <taxon>Pseudomonadati</taxon>
        <taxon>Pseudomonadota</taxon>
        <taxon>Gammaproteobacteria</taxon>
        <taxon>Enterobacterales</taxon>
        <taxon>Yersiniaceae</taxon>
        <taxon>Chimaeribacter</taxon>
    </lineage>
</organism>
<keyword evidence="3" id="KW-0670">Pyruvate</keyword>
<evidence type="ECO:0000313" key="4">
    <source>
        <dbReference type="Proteomes" id="UP000234503"/>
    </source>
</evidence>
<comment type="catalytic activity">
    <reaction evidence="1">
        <text>3-dehydroshikimate = 3,4-dihydroxybenzoate + H2O</text>
        <dbReference type="Rhea" id="RHEA:24848"/>
        <dbReference type="ChEBI" id="CHEBI:15377"/>
        <dbReference type="ChEBI" id="CHEBI:16630"/>
        <dbReference type="ChEBI" id="CHEBI:36241"/>
        <dbReference type="EC" id="4.2.1.118"/>
    </reaction>
</comment>
<dbReference type="InterPro" id="IPR043700">
    <property type="entry name" value="DSD"/>
</dbReference>
<dbReference type="UniPathway" id="UPA00088"/>
<comment type="similarity">
    <text evidence="1">Belongs to the bacterial two-domain DSD family.</text>
</comment>
<dbReference type="InterPro" id="IPR036237">
    <property type="entry name" value="Xyl_isomerase-like_sf"/>
</dbReference>
<feature type="binding site" evidence="1">
    <location>
        <position position="165"/>
    </location>
    <ligand>
        <name>a divalent metal cation</name>
        <dbReference type="ChEBI" id="CHEBI:60240"/>
        <note>catalytic</note>
    </ligand>
</feature>
<keyword evidence="4" id="KW-1185">Reference proteome</keyword>
<dbReference type="InterPro" id="IPR050312">
    <property type="entry name" value="IolE/XylAMocC-like"/>
</dbReference>
<protein>
    <recommendedName>
        <fullName evidence="1">3-dehydroshikimate dehydratase</fullName>
        <shortName evidence="1">DSD</shortName>
        <ecNumber evidence="1">4.2.1.118</ecNumber>
    </recommendedName>
</protein>
<feature type="binding site" evidence="1">
    <location>
        <position position="239"/>
    </location>
    <ligand>
        <name>a divalent metal cation</name>
        <dbReference type="ChEBI" id="CHEBI:60240"/>
        <note>catalytic</note>
    </ligand>
</feature>
<name>A0A2N5E397_9GAMM</name>
<feature type="binding site" evidence="1">
    <location>
        <position position="191"/>
    </location>
    <ligand>
        <name>a divalent metal cation</name>
        <dbReference type="ChEBI" id="CHEBI:60240"/>
        <note>catalytic</note>
    </ligand>
</feature>
<dbReference type="Gene3D" id="3.10.180.10">
    <property type="entry name" value="2,3-Dihydroxybiphenyl 1,2-Dioxygenase, domain 1"/>
    <property type="match status" value="2"/>
</dbReference>
<dbReference type="OrthoDB" id="9780241at2"/>
<dbReference type="SUPFAM" id="SSF51658">
    <property type="entry name" value="Xylose isomerase-like"/>
    <property type="match status" value="1"/>
</dbReference>
<reference evidence="3 4" key="1">
    <citation type="submission" date="2017-12" db="EMBL/GenBank/DDBJ databases">
        <title>Characterization of six clinical isolates of Enterochimera gen. nov., a novel genus of the Yersiniaciae family and the three species Enterochimera arupensis sp. nov., Enterochimera coloradensis sp. nov, and Enterochimera californica sp. nov.</title>
        <authorList>
            <person name="Rossi A."/>
            <person name="Fisher M."/>
        </authorList>
    </citation>
    <scope>NUCLEOTIDE SEQUENCE [LARGE SCALE GENOMIC DNA]</scope>
    <source>
        <strain evidence="4">2016-Iso4</strain>
    </source>
</reference>
<feature type="binding site" evidence="1">
    <location>
        <position position="598"/>
    </location>
    <ligand>
        <name>Mg(2+)</name>
        <dbReference type="ChEBI" id="CHEBI:18420"/>
    </ligand>
</feature>
<dbReference type="GO" id="GO:0046565">
    <property type="term" value="F:3-dehydroshikimate dehydratase activity"/>
    <property type="evidence" value="ECO:0007669"/>
    <property type="project" value="UniProtKB-UniRule"/>
</dbReference>
<dbReference type="Pfam" id="PF14696">
    <property type="entry name" value="Glyoxalase_5"/>
    <property type="match status" value="1"/>
</dbReference>
<feature type="domain" description="VOC" evidence="2">
    <location>
        <begin position="438"/>
        <end position="588"/>
    </location>
</feature>
<feature type="binding site" evidence="1">
    <location>
        <position position="441"/>
    </location>
    <ligand>
        <name>Mg(2+)</name>
        <dbReference type="ChEBI" id="CHEBI:18420"/>
    </ligand>
</feature>
<dbReference type="Gene3D" id="3.20.20.150">
    <property type="entry name" value="Divalent-metal-dependent TIM barrel enzymes"/>
    <property type="match status" value="1"/>
</dbReference>
<dbReference type="GO" id="GO:0046279">
    <property type="term" value="P:3,4-dihydroxybenzoate biosynthetic process"/>
    <property type="evidence" value="ECO:0007669"/>
    <property type="project" value="UniProtKB-UniRule"/>
</dbReference>
<accession>A0A2N5E397</accession>
<dbReference type="InterPro" id="IPR004360">
    <property type="entry name" value="Glyas_Fos-R_dOase_dom"/>
</dbReference>
<dbReference type="InterPro" id="IPR037523">
    <property type="entry name" value="VOC_core"/>
</dbReference>
<dbReference type="Pfam" id="PF00903">
    <property type="entry name" value="Glyoxalase"/>
    <property type="match status" value="1"/>
</dbReference>
<dbReference type="HAMAP" id="MF_02238">
    <property type="entry name" value="DSD"/>
    <property type="match status" value="1"/>
</dbReference>
<keyword evidence="1" id="KW-0456">Lyase</keyword>
<dbReference type="AlphaFoldDB" id="A0A2N5E397"/>
<feature type="domain" description="VOC" evidence="2">
    <location>
        <begin position="295"/>
        <end position="414"/>
    </location>
</feature>
<proteinExistence type="inferred from homology"/>
<dbReference type="GO" id="GO:0051213">
    <property type="term" value="F:dioxygenase activity"/>
    <property type="evidence" value="ECO:0007669"/>
    <property type="project" value="UniProtKB-KW"/>
</dbReference>
<feature type="binding site" evidence="1">
    <location>
        <position position="519"/>
    </location>
    <ligand>
        <name>Mg(2+)</name>
        <dbReference type="ChEBI" id="CHEBI:18420"/>
    </ligand>
</feature>
<comment type="cofactor">
    <cofactor evidence="1">
        <name>a divalent metal cation</name>
        <dbReference type="ChEBI" id="CHEBI:60240"/>
    </cofactor>
</comment>
<dbReference type="GO" id="GO:0046872">
    <property type="term" value="F:metal ion binding"/>
    <property type="evidence" value="ECO:0007669"/>
    <property type="project" value="UniProtKB-UniRule"/>
</dbReference>